<dbReference type="PANTHER" id="PTHR30265">
    <property type="entry name" value="RHO-INTERACTING TRANSCRIPTION TERMINATION FACTOR NUSG"/>
    <property type="match status" value="1"/>
</dbReference>
<dbReference type="EMBL" id="FOAA01000001">
    <property type="protein sequence ID" value="SEK36887.1"/>
    <property type="molecule type" value="Genomic_DNA"/>
</dbReference>
<dbReference type="STRING" id="1396821.SAMN05444515_101522"/>
<evidence type="ECO:0000313" key="5">
    <source>
        <dbReference type="EMBL" id="SEK36887.1"/>
    </source>
</evidence>
<evidence type="ECO:0000256" key="3">
    <source>
        <dbReference type="ARBA" id="ARBA00023163"/>
    </source>
</evidence>
<dbReference type="SUPFAM" id="SSF82679">
    <property type="entry name" value="N-utilization substance G protein NusG, N-terminal domain"/>
    <property type="match status" value="1"/>
</dbReference>
<dbReference type="Gene3D" id="3.30.70.940">
    <property type="entry name" value="NusG, N-terminal domain"/>
    <property type="match status" value="1"/>
</dbReference>
<dbReference type="InterPro" id="IPR006645">
    <property type="entry name" value="NGN-like_dom"/>
</dbReference>
<dbReference type="SUPFAM" id="SSF50104">
    <property type="entry name" value="Translation proteins SH3-like domain"/>
    <property type="match status" value="1"/>
</dbReference>
<dbReference type="InterPro" id="IPR010215">
    <property type="entry name" value="Transcription_antiterm_RfaH"/>
</dbReference>
<dbReference type="NCBIfam" id="TIGR01955">
    <property type="entry name" value="RfaH"/>
    <property type="match status" value="1"/>
</dbReference>
<dbReference type="OrthoDB" id="9790639at2"/>
<reference evidence="6" key="1">
    <citation type="submission" date="2016-10" db="EMBL/GenBank/DDBJ databases">
        <authorList>
            <person name="Varghese N."/>
            <person name="Submissions S."/>
        </authorList>
    </citation>
    <scope>NUCLEOTIDE SEQUENCE [LARGE SCALE GENOMIC DNA]</scope>
    <source>
        <strain evidence="6">DSM 241</strain>
    </source>
</reference>
<dbReference type="AlphaFoldDB" id="A0A1H7GH74"/>
<name>A0A1H7GH74_9GAMM</name>
<organism evidence="5 6">
    <name type="scientific">Ectothiorhodospira marina</name>
    <dbReference type="NCBI Taxonomy" id="1396821"/>
    <lineage>
        <taxon>Bacteria</taxon>
        <taxon>Pseudomonadati</taxon>
        <taxon>Pseudomonadota</taxon>
        <taxon>Gammaproteobacteria</taxon>
        <taxon>Chromatiales</taxon>
        <taxon>Ectothiorhodospiraceae</taxon>
        <taxon>Ectothiorhodospira</taxon>
    </lineage>
</organism>
<proteinExistence type="predicted"/>
<evidence type="ECO:0000256" key="1">
    <source>
        <dbReference type="ARBA" id="ARBA00022814"/>
    </source>
</evidence>
<dbReference type="GO" id="GO:0031564">
    <property type="term" value="P:transcription antitermination"/>
    <property type="evidence" value="ECO:0007669"/>
    <property type="project" value="UniProtKB-KW"/>
</dbReference>
<dbReference type="GO" id="GO:0005829">
    <property type="term" value="C:cytosol"/>
    <property type="evidence" value="ECO:0007669"/>
    <property type="project" value="TreeGrafter"/>
</dbReference>
<keyword evidence="3" id="KW-0804">Transcription</keyword>
<protein>
    <submittedName>
        <fullName evidence="5">Transcriptional antiterminator RfaH</fullName>
    </submittedName>
</protein>
<dbReference type="PANTHER" id="PTHR30265:SF7">
    <property type="entry name" value="TRANSCRIPTION ANTITERMINATION PROTEIN RFAH"/>
    <property type="match status" value="1"/>
</dbReference>
<keyword evidence="2" id="KW-0805">Transcription regulation</keyword>
<accession>A0A1H7GH74</accession>
<gene>
    <name evidence="5" type="ORF">SAMN05444515_101522</name>
</gene>
<feature type="domain" description="NusG-like N-terminal" evidence="4">
    <location>
        <begin position="1"/>
        <end position="100"/>
    </location>
</feature>
<keyword evidence="1" id="KW-0889">Transcription antitermination</keyword>
<dbReference type="InterPro" id="IPR008991">
    <property type="entry name" value="Translation_prot_SH3-like_sf"/>
</dbReference>
<dbReference type="InterPro" id="IPR036735">
    <property type="entry name" value="NGN_dom_sf"/>
</dbReference>
<dbReference type="Proteomes" id="UP000199256">
    <property type="component" value="Unassembled WGS sequence"/>
</dbReference>
<dbReference type="Pfam" id="PF02357">
    <property type="entry name" value="NusG"/>
    <property type="match status" value="1"/>
</dbReference>
<dbReference type="InterPro" id="IPR043425">
    <property type="entry name" value="NusG-like"/>
</dbReference>
<keyword evidence="6" id="KW-1185">Reference proteome</keyword>
<evidence type="ECO:0000313" key="6">
    <source>
        <dbReference type="Proteomes" id="UP000199256"/>
    </source>
</evidence>
<dbReference type="SMART" id="SM00738">
    <property type="entry name" value="NGN"/>
    <property type="match status" value="1"/>
</dbReference>
<dbReference type="GO" id="GO:0006354">
    <property type="term" value="P:DNA-templated transcription elongation"/>
    <property type="evidence" value="ECO:0007669"/>
    <property type="project" value="InterPro"/>
</dbReference>
<evidence type="ECO:0000259" key="4">
    <source>
        <dbReference type="SMART" id="SM00738"/>
    </source>
</evidence>
<dbReference type="RefSeq" id="WP_090250423.1">
    <property type="nucleotide sequence ID" value="NZ_FOAA01000001.1"/>
</dbReference>
<dbReference type="CDD" id="cd09892">
    <property type="entry name" value="NGN_SP_RfaH"/>
    <property type="match status" value="1"/>
</dbReference>
<sequence length="167" mass="19371">MQQWYVVRCKPREDERAEMQLGNQEYEVYRPLARMRRRRGNSVTHRIESLFPGYLFIHLDATQGDWSPIRSTRGVLDLVRFGTYPTPLPDEIIQDLHQREDKDHGWVDLTGASRYQRNQAIRIVDGPFAGHEALFQSHSGQDRVIVLLNIMQQSVRTTVPEGAITQA</sequence>
<evidence type="ECO:0000256" key="2">
    <source>
        <dbReference type="ARBA" id="ARBA00023015"/>
    </source>
</evidence>